<sequence length="306" mass="32380">MGQARIAVIGNGIIGHGVAQVFAAAGHPVTMVGRSAASLDGALANIRKSLADFVANDLLSGSEADAAVARIRTSTQLADAADAEMVIEAVTEDLPLKLEIFGELDRLCPPQTILGSSSGQPASALVAKVRHRERVIATHFWYPPQLIPLVEICGGPFCAPDILQRTVALIRGAGKEPVVIEKEVKGFIGNRLQFALLREAWALWADGVASADAIDAVVKASFGRRIDITGPIESADIGGLATMVAFGNSLIPDLSTASQAPEKVAARLQSGAAMPGIYDWSRRDAGELRAQRMAELFRWLKADRAK</sequence>
<feature type="site" description="Important for catalytic activity" evidence="2">
    <location>
        <position position="139"/>
    </location>
</feature>
<evidence type="ECO:0000259" key="3">
    <source>
        <dbReference type="Pfam" id="PF00725"/>
    </source>
</evidence>
<dbReference type="Gene3D" id="3.40.50.720">
    <property type="entry name" value="NAD(P)-binding Rossmann-like Domain"/>
    <property type="match status" value="1"/>
</dbReference>
<dbReference type="SUPFAM" id="SSF48179">
    <property type="entry name" value="6-phosphogluconate dehydrogenase C-terminal domain-like"/>
    <property type="match status" value="1"/>
</dbReference>
<feature type="domain" description="3-hydroxyacyl-CoA dehydrogenase C-terminal" evidence="3">
    <location>
        <begin position="186"/>
        <end position="264"/>
    </location>
</feature>
<dbReference type="GO" id="GO:0070403">
    <property type="term" value="F:NAD+ binding"/>
    <property type="evidence" value="ECO:0007669"/>
    <property type="project" value="InterPro"/>
</dbReference>
<dbReference type="InterPro" id="IPR036291">
    <property type="entry name" value="NAD(P)-bd_dom_sf"/>
</dbReference>
<dbReference type="SUPFAM" id="SSF51735">
    <property type="entry name" value="NAD(P)-binding Rossmann-fold domains"/>
    <property type="match status" value="1"/>
</dbReference>
<dbReference type="Proteomes" id="UP000295783">
    <property type="component" value="Unassembled WGS sequence"/>
</dbReference>
<dbReference type="Gene3D" id="1.10.1040.10">
    <property type="entry name" value="N-(1-d-carboxylethyl)-l-norvaline Dehydrogenase, domain 2"/>
    <property type="match status" value="1"/>
</dbReference>
<dbReference type="InterPro" id="IPR008927">
    <property type="entry name" value="6-PGluconate_DH-like_C_sf"/>
</dbReference>
<dbReference type="PANTHER" id="PTHR48075">
    <property type="entry name" value="3-HYDROXYACYL-COA DEHYDROGENASE FAMILY PROTEIN"/>
    <property type="match status" value="1"/>
</dbReference>
<evidence type="ECO:0000256" key="2">
    <source>
        <dbReference type="PIRSR" id="PIRSR000105-1"/>
    </source>
</evidence>
<dbReference type="PANTHER" id="PTHR48075:SF5">
    <property type="entry name" value="3-HYDROXYBUTYRYL-COA DEHYDROGENASE"/>
    <property type="match status" value="1"/>
</dbReference>
<dbReference type="Pfam" id="PF00725">
    <property type="entry name" value="3HCDH"/>
    <property type="match status" value="1"/>
</dbReference>
<accession>A0A4R6WXV0</accession>
<dbReference type="GO" id="GO:0016616">
    <property type="term" value="F:oxidoreductase activity, acting on the CH-OH group of donors, NAD or NADP as acceptor"/>
    <property type="evidence" value="ECO:0007669"/>
    <property type="project" value="InterPro"/>
</dbReference>
<name>A0A4R6WXV0_9PROT</name>
<reference evidence="5 6" key="1">
    <citation type="submission" date="2019-03" db="EMBL/GenBank/DDBJ databases">
        <title>Genomic Encyclopedia of Type Strains, Phase III (KMG-III): the genomes of soil and plant-associated and newly described type strains.</title>
        <authorList>
            <person name="Whitman W."/>
        </authorList>
    </citation>
    <scope>NUCLEOTIDE SEQUENCE [LARGE SCALE GENOMIC DNA]</scope>
    <source>
        <strain evidence="5 6">CGMCC 1.7660</strain>
    </source>
</reference>
<evidence type="ECO:0000313" key="5">
    <source>
        <dbReference type="EMBL" id="TDQ84263.1"/>
    </source>
</evidence>
<feature type="domain" description="3-hydroxyacyl-CoA dehydrogenase NAD binding" evidence="4">
    <location>
        <begin position="6"/>
        <end position="183"/>
    </location>
</feature>
<dbReference type="OrthoDB" id="9803287at2"/>
<comment type="caution">
    <text evidence="5">The sequence shown here is derived from an EMBL/GenBank/DDBJ whole genome shotgun (WGS) entry which is preliminary data.</text>
</comment>
<dbReference type="InterPro" id="IPR022694">
    <property type="entry name" value="3-OHacyl-CoA_DH"/>
</dbReference>
<dbReference type="Pfam" id="PF02737">
    <property type="entry name" value="3HCDH_N"/>
    <property type="match status" value="1"/>
</dbReference>
<protein>
    <submittedName>
        <fullName evidence="5">3-hydroxyacyl-CoA dehydrogenase</fullName>
    </submittedName>
</protein>
<gene>
    <name evidence="5" type="ORF">A8950_0811</name>
</gene>
<evidence type="ECO:0000313" key="6">
    <source>
        <dbReference type="Proteomes" id="UP000295783"/>
    </source>
</evidence>
<dbReference type="AlphaFoldDB" id="A0A4R6WXV0"/>
<evidence type="ECO:0000256" key="1">
    <source>
        <dbReference type="ARBA" id="ARBA00023002"/>
    </source>
</evidence>
<keyword evidence="6" id="KW-1185">Reference proteome</keyword>
<evidence type="ECO:0000259" key="4">
    <source>
        <dbReference type="Pfam" id="PF02737"/>
    </source>
</evidence>
<dbReference type="InterPro" id="IPR006108">
    <property type="entry name" value="3HC_DH_C"/>
</dbReference>
<dbReference type="InterPro" id="IPR006176">
    <property type="entry name" value="3-OHacyl-CoA_DH_NAD-bd"/>
</dbReference>
<keyword evidence="1" id="KW-0560">Oxidoreductase</keyword>
<organism evidence="5 6">
    <name type="scientific">Dongia mobilis</name>
    <dbReference type="NCBI Taxonomy" id="578943"/>
    <lineage>
        <taxon>Bacteria</taxon>
        <taxon>Pseudomonadati</taxon>
        <taxon>Pseudomonadota</taxon>
        <taxon>Alphaproteobacteria</taxon>
        <taxon>Rhodospirillales</taxon>
        <taxon>Dongiaceae</taxon>
        <taxon>Dongia</taxon>
    </lineage>
</organism>
<dbReference type="PIRSF" id="PIRSF000105">
    <property type="entry name" value="HCDH"/>
    <property type="match status" value="1"/>
</dbReference>
<proteinExistence type="predicted"/>
<dbReference type="RefSeq" id="WP_133612302.1">
    <property type="nucleotide sequence ID" value="NZ_SNYW01000006.1"/>
</dbReference>
<dbReference type="EMBL" id="SNYW01000006">
    <property type="protein sequence ID" value="TDQ84263.1"/>
    <property type="molecule type" value="Genomic_DNA"/>
</dbReference>
<dbReference type="GO" id="GO:0006631">
    <property type="term" value="P:fatty acid metabolic process"/>
    <property type="evidence" value="ECO:0007669"/>
    <property type="project" value="InterPro"/>
</dbReference>
<dbReference type="InterPro" id="IPR013328">
    <property type="entry name" value="6PGD_dom2"/>
</dbReference>